<feature type="domain" description="HPr" evidence="21">
    <location>
        <begin position="150"/>
        <end position="240"/>
    </location>
</feature>
<dbReference type="Gene3D" id="3.30.1340.10">
    <property type="entry name" value="HPr-like"/>
    <property type="match status" value="1"/>
</dbReference>
<evidence type="ECO:0000256" key="7">
    <source>
        <dbReference type="ARBA" id="ARBA00007837"/>
    </source>
</evidence>
<organism evidence="22 23">
    <name type="scientific">Kribbella amoyensis</name>
    <dbReference type="NCBI Taxonomy" id="996641"/>
    <lineage>
        <taxon>Bacteria</taxon>
        <taxon>Bacillati</taxon>
        <taxon>Actinomycetota</taxon>
        <taxon>Actinomycetes</taxon>
        <taxon>Propionibacteriales</taxon>
        <taxon>Kribbellaceae</taxon>
        <taxon>Kribbella</taxon>
    </lineage>
</organism>
<comment type="function">
    <text evidence="4">Component of the dihydroxyacetone kinase complex, which is responsible for the phosphoenolpyruvate (PEP)-dependent phosphorylation of dihydroxyacetone. DhaM serves as the phosphoryl donor. Is phosphorylated by phosphoenolpyruvate in an EI- and HPr-dependent reaction, and a phosphorelay system on histidine residues finally leads to phosphoryl transfer to DhaL and dihydroxyacetone.</text>
</comment>
<dbReference type="GO" id="GO:0008965">
    <property type="term" value="F:phosphoenolpyruvate-protein phosphotransferase activity"/>
    <property type="evidence" value="ECO:0007669"/>
    <property type="project" value="UniProtKB-EC"/>
</dbReference>
<dbReference type="AlphaFoldDB" id="A0A561BMH5"/>
<evidence type="ECO:0000313" key="22">
    <source>
        <dbReference type="EMBL" id="TWD80096.1"/>
    </source>
</evidence>
<evidence type="ECO:0000256" key="10">
    <source>
        <dbReference type="ARBA" id="ARBA00020422"/>
    </source>
</evidence>
<keyword evidence="15" id="KW-0598">Phosphotransferase system</keyword>
<evidence type="ECO:0000259" key="20">
    <source>
        <dbReference type="PROSITE" id="PS51096"/>
    </source>
</evidence>
<evidence type="ECO:0000256" key="6">
    <source>
        <dbReference type="ARBA" id="ARBA00004496"/>
    </source>
</evidence>
<keyword evidence="16" id="KW-0479">Metal-binding</keyword>
<dbReference type="InterPro" id="IPR004701">
    <property type="entry name" value="PTS_EIIA_man-typ"/>
</dbReference>
<evidence type="ECO:0000256" key="4">
    <source>
        <dbReference type="ARBA" id="ARBA00002788"/>
    </source>
</evidence>
<reference evidence="22 23" key="1">
    <citation type="submission" date="2019-06" db="EMBL/GenBank/DDBJ databases">
        <title>Sequencing the genomes of 1000 actinobacteria strains.</title>
        <authorList>
            <person name="Klenk H.-P."/>
        </authorList>
    </citation>
    <scope>NUCLEOTIDE SEQUENCE [LARGE SCALE GENOMIC DNA]</scope>
    <source>
        <strain evidence="22 23">DSM 24683</strain>
    </source>
</reference>
<dbReference type="EC" id="2.7.1.121" evidence="8"/>
<keyword evidence="14 22" id="KW-0808">Transferase</keyword>
<dbReference type="InterPro" id="IPR036662">
    <property type="entry name" value="PTS_EIIA_man-typ_sf"/>
</dbReference>
<dbReference type="Pfam" id="PF00381">
    <property type="entry name" value="PTS-HPr"/>
    <property type="match status" value="1"/>
</dbReference>
<dbReference type="InterPro" id="IPR006318">
    <property type="entry name" value="PTS_EI-like"/>
</dbReference>
<evidence type="ECO:0000256" key="19">
    <source>
        <dbReference type="ARBA" id="ARBA00046577"/>
    </source>
</evidence>
<dbReference type="GO" id="GO:0047324">
    <property type="term" value="F:phosphoenolpyruvate-glycerone phosphotransferase activity"/>
    <property type="evidence" value="ECO:0007669"/>
    <property type="project" value="UniProtKB-EC"/>
</dbReference>
<evidence type="ECO:0000256" key="2">
    <source>
        <dbReference type="ARBA" id="ARBA00001113"/>
    </source>
</evidence>
<dbReference type="InterPro" id="IPR008731">
    <property type="entry name" value="PTS_EIN"/>
</dbReference>
<comment type="catalytic activity">
    <reaction evidence="2">
        <text>dihydroxyacetone + phosphoenolpyruvate = dihydroxyacetone phosphate + pyruvate</text>
        <dbReference type="Rhea" id="RHEA:18381"/>
        <dbReference type="ChEBI" id="CHEBI:15361"/>
        <dbReference type="ChEBI" id="CHEBI:16016"/>
        <dbReference type="ChEBI" id="CHEBI:57642"/>
        <dbReference type="ChEBI" id="CHEBI:58702"/>
        <dbReference type="EC" id="2.7.1.121"/>
    </reaction>
</comment>
<dbReference type="GO" id="GO:0046872">
    <property type="term" value="F:metal ion binding"/>
    <property type="evidence" value="ECO:0007669"/>
    <property type="project" value="UniProtKB-KW"/>
</dbReference>
<evidence type="ECO:0000256" key="15">
    <source>
        <dbReference type="ARBA" id="ARBA00022683"/>
    </source>
</evidence>
<evidence type="ECO:0000256" key="14">
    <source>
        <dbReference type="ARBA" id="ARBA00022679"/>
    </source>
</evidence>
<dbReference type="PANTHER" id="PTHR46244">
    <property type="entry name" value="PHOSPHOENOLPYRUVATE-PROTEIN PHOSPHOTRANSFERASE"/>
    <property type="match status" value="1"/>
</dbReference>
<dbReference type="PRINTS" id="PR01736">
    <property type="entry name" value="PHPHTRNFRASE"/>
</dbReference>
<dbReference type="CDD" id="cd00367">
    <property type="entry name" value="PTS-HPr_like"/>
    <property type="match status" value="1"/>
</dbReference>
<keyword evidence="13" id="KW-0762">Sugar transport</keyword>
<feature type="domain" description="PTS EIIA type-4" evidence="20">
    <location>
        <begin position="1"/>
        <end position="146"/>
    </location>
</feature>
<dbReference type="Pfam" id="PF00391">
    <property type="entry name" value="PEP-utilizers"/>
    <property type="match status" value="1"/>
</dbReference>
<proteinExistence type="inferred from homology"/>
<gene>
    <name evidence="22" type="ORF">FB561_1168</name>
</gene>
<dbReference type="SUPFAM" id="SSF51621">
    <property type="entry name" value="Phosphoenolpyruvate/pyruvate domain"/>
    <property type="match status" value="1"/>
</dbReference>
<evidence type="ECO:0000256" key="17">
    <source>
        <dbReference type="ARBA" id="ARBA00022777"/>
    </source>
</evidence>
<keyword evidence="11" id="KW-0813">Transport</keyword>
<dbReference type="Proteomes" id="UP000318380">
    <property type="component" value="Unassembled WGS sequence"/>
</dbReference>
<comment type="function">
    <text evidence="5">General (non sugar-specific) component of the phosphoenolpyruvate-dependent sugar phosphotransferase system (sugar PTS). This major carbohydrate active-transport system catalyzes the phosphorylation of incoming sugar substrates concomitantly with their translocation across the cell membrane. The phosphoryl group from phosphoenolpyruvate (PEP) is transferred to the phosphoryl carrier protein HPr by enzyme I. Phospho-HPr then transfers it to the PTS EIIA domain.</text>
</comment>
<evidence type="ECO:0000256" key="5">
    <source>
        <dbReference type="ARBA" id="ARBA00003681"/>
    </source>
</evidence>
<dbReference type="Gene3D" id="3.40.50.510">
    <property type="entry name" value="Phosphotransferase system, mannose-type IIA component"/>
    <property type="match status" value="1"/>
</dbReference>
<dbReference type="InterPro" id="IPR000032">
    <property type="entry name" value="HPr-like"/>
</dbReference>
<comment type="subunit">
    <text evidence="19">Homodimer. The dihydroxyacetone kinase complex is composed of a homodimer of DhaM, a homodimer of DhaK and the subunit DhaL.</text>
</comment>
<dbReference type="GO" id="GO:0009401">
    <property type="term" value="P:phosphoenolpyruvate-dependent sugar phosphotransferase system"/>
    <property type="evidence" value="ECO:0007669"/>
    <property type="project" value="UniProtKB-KW"/>
</dbReference>
<dbReference type="InterPro" id="IPR036618">
    <property type="entry name" value="PtsI_HPr-bd_sf"/>
</dbReference>
<dbReference type="Gene3D" id="3.20.20.60">
    <property type="entry name" value="Phosphoenolpyruvate-binding domains"/>
    <property type="match status" value="1"/>
</dbReference>
<dbReference type="SUPFAM" id="SSF52009">
    <property type="entry name" value="Phosphohistidine domain"/>
    <property type="match status" value="1"/>
</dbReference>
<keyword evidence="12" id="KW-0963">Cytoplasm</keyword>
<keyword evidence="17 22" id="KW-0418">Kinase</keyword>
<dbReference type="Gene3D" id="1.10.274.10">
    <property type="entry name" value="PtsI, HPr-binding domain"/>
    <property type="match status" value="1"/>
</dbReference>
<dbReference type="InterPro" id="IPR015813">
    <property type="entry name" value="Pyrv/PenolPyrv_kinase-like_dom"/>
</dbReference>
<evidence type="ECO:0000256" key="18">
    <source>
        <dbReference type="ARBA" id="ARBA00022842"/>
    </source>
</evidence>
<dbReference type="InterPro" id="IPR008279">
    <property type="entry name" value="PEP-util_enz_mobile_dom"/>
</dbReference>
<accession>A0A561BMH5</accession>
<evidence type="ECO:0000256" key="11">
    <source>
        <dbReference type="ARBA" id="ARBA00022448"/>
    </source>
</evidence>
<dbReference type="PROSITE" id="PS51350">
    <property type="entry name" value="PTS_HPR_DOM"/>
    <property type="match status" value="1"/>
</dbReference>
<dbReference type="SUPFAM" id="SSF47831">
    <property type="entry name" value="Enzyme I of the PEP:sugar phosphotransferase system HPr-binding (sub)domain"/>
    <property type="match status" value="1"/>
</dbReference>
<dbReference type="InterPro" id="IPR000121">
    <property type="entry name" value="PEP_util_C"/>
</dbReference>
<dbReference type="Pfam" id="PF03610">
    <property type="entry name" value="EIIA-man"/>
    <property type="match status" value="1"/>
</dbReference>
<evidence type="ECO:0000313" key="23">
    <source>
        <dbReference type="Proteomes" id="UP000318380"/>
    </source>
</evidence>
<evidence type="ECO:0000256" key="8">
    <source>
        <dbReference type="ARBA" id="ARBA00012095"/>
    </source>
</evidence>
<dbReference type="InterPro" id="IPR050499">
    <property type="entry name" value="PEP-utilizing_PTS_enzyme"/>
</dbReference>
<evidence type="ECO:0000259" key="21">
    <source>
        <dbReference type="PROSITE" id="PS51350"/>
    </source>
</evidence>
<dbReference type="Pfam" id="PF05524">
    <property type="entry name" value="PEP-utilisers_N"/>
    <property type="match status" value="1"/>
</dbReference>
<comment type="catalytic activity">
    <reaction evidence="1">
        <text>L-histidyl-[protein] + phosphoenolpyruvate = N(pros)-phospho-L-histidyl-[protein] + pyruvate</text>
        <dbReference type="Rhea" id="RHEA:23880"/>
        <dbReference type="Rhea" id="RHEA-COMP:9745"/>
        <dbReference type="Rhea" id="RHEA-COMP:9746"/>
        <dbReference type="ChEBI" id="CHEBI:15361"/>
        <dbReference type="ChEBI" id="CHEBI:29979"/>
        <dbReference type="ChEBI" id="CHEBI:58702"/>
        <dbReference type="ChEBI" id="CHEBI:64837"/>
        <dbReference type="EC" id="2.7.3.9"/>
    </reaction>
</comment>
<dbReference type="PANTHER" id="PTHR46244:SF6">
    <property type="entry name" value="PHOSPHOENOLPYRUVATE-PROTEIN PHOSPHOTRANSFERASE"/>
    <property type="match status" value="1"/>
</dbReference>
<dbReference type="NCBIfam" id="TIGR02364">
    <property type="entry name" value="dha_pts"/>
    <property type="match status" value="1"/>
</dbReference>
<dbReference type="SUPFAM" id="SSF55594">
    <property type="entry name" value="HPr-like"/>
    <property type="match status" value="1"/>
</dbReference>
<dbReference type="InterPro" id="IPR036637">
    <property type="entry name" value="Phosphohistidine_dom_sf"/>
</dbReference>
<evidence type="ECO:0000256" key="13">
    <source>
        <dbReference type="ARBA" id="ARBA00022597"/>
    </source>
</evidence>
<dbReference type="NCBIfam" id="TIGR01003">
    <property type="entry name" value="PTS_HPr_family"/>
    <property type="match status" value="1"/>
</dbReference>
<dbReference type="GO" id="GO:0016020">
    <property type="term" value="C:membrane"/>
    <property type="evidence" value="ECO:0007669"/>
    <property type="project" value="InterPro"/>
</dbReference>
<dbReference type="EC" id="2.7.3.9" evidence="9"/>
<sequence length="879" mass="88364">MIGIVVVSHSRALADAAVGLAAEMVAEDNRPVIAVAAGLDASTFGTDAAAVAEAIAEADSPDGVLVLLDLGSAILSAEMALEFVDPEVAGRVVLSSAPLVEGLVAAAVTASTGASLEAVVAEAGRGLAGKQDHLGDVVAEVGAEVAAGDELEIEVLVGNEHGLHARPAARLVGLVGSFEAVVTVTDLDTGRGPVDAGSLSLVATLNAQQGHRLRVGAAGEQAAEALEAVRSLAERNFDDEPVSGAAVVDGAGGAGVAGGAVGAVAPAGIEVGAGGEGAAGAGDAGGAGVAGGAVGAVAPAGIEVGAGGEGAAGAGDAGGAGVAGGAVGAVVPARSGVGGSGLDVALGAAVVWVSEVDLSRYVAGSTAEERGRSAEARGVAGRALEGLRAETEVRVGVAEAGIFEAQAALLGDPAQLRTIERAIDRGSSAPDAWRATLTELAEAFEQLDDAYQRERAQDVRSVRDRVLRALTGVEEVEPPADGVLVVRELDAATAATIDAEQVAGIAIRAAGTTGHGVIVARSRGIPLITGIGDVEVRDGVRVGFDARTGVFVVDPDEDAFRATIRERAAEREVALAEADQPATTTDGRTIPVFANVGSVQDARDARGADGSGLVRTEVLFGDRRTAPTTAEQAEVFRAIAAALDGRPITIRTWDIGGDKPLPFLPQPPEANPFLGERGLRVFRRRPDLLRDQLRAVREVAAETPVLVMFPMVTTVEEVAWGIEQLDALGSRPDGLKIGIMVEVPAAALRVGRLAERLDFVSIGTNDLTQYTTAADRTNTAVAALADGLDPAVLQLIATVVSSVPAGVEVAVCGDLASDPAAASLLVGLGVQELSAVGPQVPLVKAKLRRLAYADAAALATEALDCASATEVRELLKRTS</sequence>
<evidence type="ECO:0000256" key="1">
    <source>
        <dbReference type="ARBA" id="ARBA00000683"/>
    </source>
</evidence>
<dbReference type="GO" id="GO:0005737">
    <property type="term" value="C:cytoplasm"/>
    <property type="evidence" value="ECO:0007669"/>
    <property type="project" value="UniProtKB-SubCell"/>
</dbReference>
<dbReference type="InterPro" id="IPR001020">
    <property type="entry name" value="PTS_HPr_His_P_site"/>
</dbReference>
<comment type="cofactor">
    <cofactor evidence="3">
        <name>Mg(2+)</name>
        <dbReference type="ChEBI" id="CHEBI:18420"/>
    </cofactor>
</comment>
<evidence type="ECO:0000256" key="16">
    <source>
        <dbReference type="ARBA" id="ARBA00022723"/>
    </source>
</evidence>
<keyword evidence="18" id="KW-0460">Magnesium</keyword>
<dbReference type="SUPFAM" id="SSF53062">
    <property type="entry name" value="PTS system fructose IIA component-like"/>
    <property type="match status" value="1"/>
</dbReference>
<evidence type="ECO:0000256" key="3">
    <source>
        <dbReference type="ARBA" id="ARBA00001946"/>
    </source>
</evidence>
<dbReference type="PROSITE" id="PS51096">
    <property type="entry name" value="PTS_EIIA_TYPE_4"/>
    <property type="match status" value="1"/>
</dbReference>
<keyword evidence="22" id="KW-0670">Pyruvate</keyword>
<evidence type="ECO:0000256" key="9">
    <source>
        <dbReference type="ARBA" id="ARBA00012232"/>
    </source>
</evidence>
<dbReference type="EMBL" id="VIVK01000001">
    <property type="protein sequence ID" value="TWD80096.1"/>
    <property type="molecule type" value="Genomic_DNA"/>
</dbReference>
<comment type="subcellular location">
    <subcellularLocation>
        <location evidence="6">Cytoplasm</location>
    </subcellularLocation>
</comment>
<dbReference type="NCBIfam" id="TIGR01417">
    <property type="entry name" value="PTS_I_fam"/>
    <property type="match status" value="1"/>
</dbReference>
<keyword evidence="23" id="KW-1185">Reference proteome</keyword>
<dbReference type="InterPro" id="IPR012844">
    <property type="entry name" value="DhaM_N"/>
</dbReference>
<name>A0A561BMH5_9ACTN</name>
<dbReference type="Pfam" id="PF02896">
    <property type="entry name" value="PEP-utilizers_C"/>
    <property type="match status" value="1"/>
</dbReference>
<protein>
    <recommendedName>
        <fullName evidence="10">Phosphocarrier protein HPr</fullName>
        <ecNumber evidence="8">2.7.1.121</ecNumber>
        <ecNumber evidence="9">2.7.3.9</ecNumber>
    </recommendedName>
</protein>
<comment type="similarity">
    <text evidence="7">Belongs to the PEP-utilizing enzyme family.</text>
</comment>
<comment type="caution">
    <text evidence="22">The sequence shown here is derived from an EMBL/GenBank/DDBJ whole genome shotgun (WGS) entry which is preliminary data.</text>
</comment>
<evidence type="ECO:0000256" key="12">
    <source>
        <dbReference type="ARBA" id="ARBA00022490"/>
    </source>
</evidence>
<dbReference type="InterPro" id="IPR035895">
    <property type="entry name" value="HPr-like_sf"/>
</dbReference>
<dbReference type="Gene3D" id="3.50.30.10">
    <property type="entry name" value="Phosphohistidine domain"/>
    <property type="match status" value="1"/>
</dbReference>
<dbReference type="InterPro" id="IPR040442">
    <property type="entry name" value="Pyrv_kinase-like_dom_sf"/>
</dbReference>
<dbReference type="PROSITE" id="PS00369">
    <property type="entry name" value="PTS_HPR_HIS"/>
    <property type="match status" value="1"/>
</dbReference>